<accession>A0ABX1SZ02</accession>
<dbReference type="SUPFAM" id="SSF53448">
    <property type="entry name" value="Nucleotide-diphospho-sugar transferases"/>
    <property type="match status" value="1"/>
</dbReference>
<proteinExistence type="inferred from homology"/>
<keyword evidence="3" id="KW-0328">Glycosyltransferase</keyword>
<comment type="caution">
    <text evidence="6">The sequence shown here is derived from an EMBL/GenBank/DDBJ whole genome shotgun (WGS) entry which is preliminary data.</text>
</comment>
<dbReference type="Pfam" id="PF00535">
    <property type="entry name" value="Glycos_transf_2"/>
    <property type="match status" value="1"/>
</dbReference>
<reference evidence="6 7" key="1">
    <citation type="submission" date="2020-02" db="EMBL/GenBank/DDBJ databases">
        <title>Characterization of phylogenetic diversity of novel bifidobacterial species isolated in Czech ZOOs.</title>
        <authorList>
            <person name="Lugli G.A."/>
            <person name="Vera N.B."/>
            <person name="Ventura M."/>
        </authorList>
    </citation>
    <scope>NUCLEOTIDE SEQUENCE [LARGE SCALE GENOMIC DNA]</scope>
    <source>
        <strain evidence="6 7">DSM 109963</strain>
    </source>
</reference>
<keyword evidence="7" id="KW-1185">Reference proteome</keyword>
<sequence>MVFRVAKSNKPQQTVAAVVVTFNRLEKLKTVLASLEAQTRLPEQLIIVNNASTDDTAAYLADYERDFKLKNKVQLTIVTLPENAGGAGGFSTGMRKGYELGADFVWIFDDDGYPQPDALAKLVDGFNAAVQELGPDVPYACSMVKYIDGNISEMNNPIPTWDWGRLQAKGHNNLVLVTSCSFVSVLIPRWVMEAYGLPYKEYFIWFDDAEYTLRITRACPGVEVLDSVVLHDMGVNKGVNFSMIDEKNEWKFAYGVRNQASYRLHHEGKPKYLIFCAMVIREMRRGGVAKPLRRKMIKQMIEAIHFDPQVDFPQVAQQQ</sequence>
<gene>
    <name evidence="6" type="ORF">G1C94_1106</name>
</gene>
<dbReference type="Proteomes" id="UP000553756">
    <property type="component" value="Unassembled WGS sequence"/>
</dbReference>
<evidence type="ECO:0000256" key="2">
    <source>
        <dbReference type="ARBA" id="ARBA00006739"/>
    </source>
</evidence>
<keyword evidence="4 6" id="KW-0808">Transferase</keyword>
<evidence type="ECO:0000313" key="6">
    <source>
        <dbReference type="EMBL" id="NMN02484.1"/>
    </source>
</evidence>
<comment type="similarity">
    <text evidence="2">Belongs to the glycosyltransferase 2 family.</text>
</comment>
<dbReference type="PANTHER" id="PTHR43179:SF12">
    <property type="entry name" value="GALACTOFURANOSYLTRANSFERASE GLFT2"/>
    <property type="match status" value="1"/>
</dbReference>
<dbReference type="EMBL" id="JAAIIJ010000021">
    <property type="protein sequence ID" value="NMN02484.1"/>
    <property type="molecule type" value="Genomic_DNA"/>
</dbReference>
<dbReference type="CDD" id="cd04185">
    <property type="entry name" value="GT_2_like_b"/>
    <property type="match status" value="1"/>
</dbReference>
<name>A0ABX1SZ02_9BIFI</name>
<feature type="domain" description="Glycosyltransferase 2-like" evidence="5">
    <location>
        <begin position="18"/>
        <end position="128"/>
    </location>
</feature>
<comment type="pathway">
    <text evidence="1">Cell wall biogenesis; cell wall polysaccharide biosynthesis.</text>
</comment>
<dbReference type="PANTHER" id="PTHR43179">
    <property type="entry name" value="RHAMNOSYLTRANSFERASE WBBL"/>
    <property type="match status" value="1"/>
</dbReference>
<evidence type="ECO:0000256" key="1">
    <source>
        <dbReference type="ARBA" id="ARBA00004776"/>
    </source>
</evidence>
<dbReference type="Gene3D" id="3.90.550.10">
    <property type="entry name" value="Spore Coat Polysaccharide Biosynthesis Protein SpsA, Chain A"/>
    <property type="match status" value="1"/>
</dbReference>
<dbReference type="InterPro" id="IPR001173">
    <property type="entry name" value="Glyco_trans_2-like"/>
</dbReference>
<evidence type="ECO:0000259" key="5">
    <source>
        <dbReference type="Pfam" id="PF00535"/>
    </source>
</evidence>
<evidence type="ECO:0000256" key="4">
    <source>
        <dbReference type="ARBA" id="ARBA00022679"/>
    </source>
</evidence>
<organism evidence="6 7">
    <name type="scientific">Bifidobacterium panos</name>
    <dbReference type="NCBI Taxonomy" id="2675321"/>
    <lineage>
        <taxon>Bacteria</taxon>
        <taxon>Bacillati</taxon>
        <taxon>Actinomycetota</taxon>
        <taxon>Actinomycetes</taxon>
        <taxon>Bifidobacteriales</taxon>
        <taxon>Bifidobacteriaceae</taxon>
        <taxon>Bifidobacterium</taxon>
    </lineage>
</organism>
<dbReference type="GO" id="GO:0016740">
    <property type="term" value="F:transferase activity"/>
    <property type="evidence" value="ECO:0007669"/>
    <property type="project" value="UniProtKB-KW"/>
</dbReference>
<evidence type="ECO:0000313" key="7">
    <source>
        <dbReference type="Proteomes" id="UP000553756"/>
    </source>
</evidence>
<dbReference type="InterPro" id="IPR029044">
    <property type="entry name" value="Nucleotide-diphossugar_trans"/>
</dbReference>
<protein>
    <submittedName>
        <fullName evidence="6">Glycosyl transferase</fullName>
    </submittedName>
</protein>
<evidence type="ECO:0000256" key="3">
    <source>
        <dbReference type="ARBA" id="ARBA00022676"/>
    </source>
</evidence>